<evidence type="ECO:0000256" key="2">
    <source>
        <dbReference type="ARBA" id="ARBA00022692"/>
    </source>
</evidence>
<evidence type="ECO:0000313" key="7">
    <source>
        <dbReference type="Proteomes" id="UP000324222"/>
    </source>
</evidence>
<dbReference type="SUPFAM" id="SSF103473">
    <property type="entry name" value="MFS general substrate transporter"/>
    <property type="match status" value="1"/>
</dbReference>
<evidence type="ECO:0000256" key="1">
    <source>
        <dbReference type="ARBA" id="ARBA00004370"/>
    </source>
</evidence>
<dbReference type="GO" id="GO:0022857">
    <property type="term" value="F:transmembrane transporter activity"/>
    <property type="evidence" value="ECO:0007669"/>
    <property type="project" value="InterPro"/>
</dbReference>
<feature type="transmembrane region" description="Helical" evidence="5">
    <location>
        <begin position="104"/>
        <end position="123"/>
    </location>
</feature>
<feature type="transmembrane region" description="Helical" evidence="5">
    <location>
        <begin position="81"/>
        <end position="98"/>
    </location>
</feature>
<evidence type="ECO:0000313" key="6">
    <source>
        <dbReference type="EMBL" id="MPC38703.1"/>
    </source>
</evidence>
<gene>
    <name evidence="6" type="primary">SLC16A13_4</name>
    <name evidence="6" type="ORF">E2C01_032215</name>
</gene>
<keyword evidence="3 5" id="KW-1133">Transmembrane helix</keyword>
<dbReference type="InterPro" id="IPR036259">
    <property type="entry name" value="MFS_trans_sf"/>
</dbReference>
<keyword evidence="7" id="KW-1185">Reference proteome</keyword>
<protein>
    <submittedName>
        <fullName evidence="6">Monocarboxylate transporter 13</fullName>
    </submittedName>
</protein>
<dbReference type="Proteomes" id="UP000324222">
    <property type="component" value="Unassembled WGS sequence"/>
</dbReference>
<comment type="caution">
    <text evidence="6">The sequence shown here is derived from an EMBL/GenBank/DDBJ whole genome shotgun (WGS) entry which is preliminary data.</text>
</comment>
<organism evidence="6 7">
    <name type="scientific">Portunus trituberculatus</name>
    <name type="common">Swimming crab</name>
    <name type="synonym">Neptunus trituberculatus</name>
    <dbReference type="NCBI Taxonomy" id="210409"/>
    <lineage>
        <taxon>Eukaryota</taxon>
        <taxon>Metazoa</taxon>
        <taxon>Ecdysozoa</taxon>
        <taxon>Arthropoda</taxon>
        <taxon>Crustacea</taxon>
        <taxon>Multicrustacea</taxon>
        <taxon>Malacostraca</taxon>
        <taxon>Eumalacostraca</taxon>
        <taxon>Eucarida</taxon>
        <taxon>Decapoda</taxon>
        <taxon>Pleocyemata</taxon>
        <taxon>Brachyura</taxon>
        <taxon>Eubrachyura</taxon>
        <taxon>Portunoidea</taxon>
        <taxon>Portunidae</taxon>
        <taxon>Portuninae</taxon>
        <taxon>Portunus</taxon>
    </lineage>
</organism>
<dbReference type="Gene3D" id="1.20.1250.20">
    <property type="entry name" value="MFS general substrate transporter like domains"/>
    <property type="match status" value="1"/>
</dbReference>
<sequence>MKIKEALHKSSQELKTDTAEIKTSTASLYGYSFGTIFSEYLIEVRASPTKVSWIYNLFHVSACLGSVMGDTLVEEFGWRKVIFASGLLSSLGMVLSVFTTSADFLFFSYSILAGCLGGSWWIIQIRAPLPHHAVTRRLIVPMRTTAGQCGMGDT</sequence>
<dbReference type="GO" id="GO:0016020">
    <property type="term" value="C:membrane"/>
    <property type="evidence" value="ECO:0007669"/>
    <property type="project" value="UniProtKB-SubCell"/>
</dbReference>
<name>A0A5B7F0S2_PORTR</name>
<dbReference type="Pfam" id="PF00083">
    <property type="entry name" value="Sugar_tr"/>
    <property type="match status" value="1"/>
</dbReference>
<keyword evidence="4 5" id="KW-0472">Membrane</keyword>
<evidence type="ECO:0000256" key="3">
    <source>
        <dbReference type="ARBA" id="ARBA00022989"/>
    </source>
</evidence>
<evidence type="ECO:0000256" key="5">
    <source>
        <dbReference type="SAM" id="Phobius"/>
    </source>
</evidence>
<keyword evidence="2 5" id="KW-0812">Transmembrane</keyword>
<proteinExistence type="predicted"/>
<accession>A0A5B7F0S2</accession>
<dbReference type="OrthoDB" id="6499973at2759"/>
<reference evidence="6 7" key="1">
    <citation type="submission" date="2019-05" db="EMBL/GenBank/DDBJ databases">
        <title>Another draft genome of Portunus trituberculatus and its Hox gene families provides insights of decapod evolution.</title>
        <authorList>
            <person name="Jeong J.-H."/>
            <person name="Song I."/>
            <person name="Kim S."/>
            <person name="Choi T."/>
            <person name="Kim D."/>
            <person name="Ryu S."/>
            <person name="Kim W."/>
        </authorList>
    </citation>
    <scope>NUCLEOTIDE SEQUENCE [LARGE SCALE GENOMIC DNA]</scope>
    <source>
        <tissue evidence="6">Muscle</tissue>
    </source>
</reference>
<comment type="subcellular location">
    <subcellularLocation>
        <location evidence="1">Membrane</location>
    </subcellularLocation>
</comment>
<dbReference type="InterPro" id="IPR005828">
    <property type="entry name" value="MFS_sugar_transport-like"/>
</dbReference>
<evidence type="ECO:0000256" key="4">
    <source>
        <dbReference type="ARBA" id="ARBA00023136"/>
    </source>
</evidence>
<dbReference type="EMBL" id="VSRR010004145">
    <property type="protein sequence ID" value="MPC38703.1"/>
    <property type="molecule type" value="Genomic_DNA"/>
</dbReference>
<dbReference type="AlphaFoldDB" id="A0A5B7F0S2"/>